<protein>
    <recommendedName>
        <fullName evidence="3">Reverse transcriptase Ty1/copia-type domain-containing protein</fullName>
    </recommendedName>
</protein>
<name>H0I4A0_SORBI</name>
<comment type="caution">
    <text evidence="1">The sequence shown here is derived from an EMBL/GenBank/DDBJ whole genome shotgun (WGS) entry which is preliminary data.</text>
</comment>
<sequence length="218" mass="23958">GIEVKQGGGKITLSQSAYAKKILENANMKNYNSCDTPMVCRLKLNKLKGGDVVDPTGYRSLIRSLSDSDYAGDVKDRRSTSGAVYFLDKSLVTWSSQKQKIVALSSCEAEYVAAVAACQGIWLSRLISDMMGMKEATVKLLMDNMSAIALSKNPVHHGRSKHIDTKYHFLRECIEDGNVEVDHIGTAEQLADIFTKSLGRVKFIELRSALGIVDVHQA</sequence>
<evidence type="ECO:0000313" key="1">
    <source>
        <dbReference type="EMBL" id="EHK62702.1"/>
    </source>
</evidence>
<dbReference type="AlphaFoldDB" id="H0I4A0"/>
<dbReference type="Proteomes" id="UP000243458">
    <property type="component" value="Unassembled WGS sequence"/>
</dbReference>
<dbReference type="PANTHER" id="PTHR11439:SF515">
    <property type="entry name" value="GAG-POL POLYPROTEIN"/>
    <property type="match status" value="1"/>
</dbReference>
<gene>
    <name evidence="1" type="ORF">M3S_E11</name>
</gene>
<organism evidence="1 2">
    <name type="scientific">Sorghum bicolor</name>
    <name type="common">Sorghum</name>
    <name type="synonym">Sorghum vulgare</name>
    <dbReference type="NCBI Taxonomy" id="4558"/>
    <lineage>
        <taxon>Eukaryota</taxon>
        <taxon>Viridiplantae</taxon>
        <taxon>Streptophyta</taxon>
        <taxon>Embryophyta</taxon>
        <taxon>Tracheophyta</taxon>
        <taxon>Spermatophyta</taxon>
        <taxon>Magnoliopsida</taxon>
        <taxon>Liliopsida</taxon>
        <taxon>Poales</taxon>
        <taxon>Poaceae</taxon>
        <taxon>PACMAD clade</taxon>
        <taxon>Panicoideae</taxon>
        <taxon>Andropogonodae</taxon>
        <taxon>Andropogoneae</taxon>
        <taxon>Sorghinae</taxon>
        <taxon>Sorghum</taxon>
    </lineage>
</organism>
<dbReference type="PANTHER" id="PTHR11439">
    <property type="entry name" value="GAG-POL-RELATED RETROTRANSPOSON"/>
    <property type="match status" value="1"/>
</dbReference>
<reference evidence="1 2" key="1">
    <citation type="journal article" date="2011" name="Genome Biol.">
        <title>Genome-wide patterns of genetic variation in sweet and grain sorghum (Sorghum bicolor).</title>
        <authorList>
            <person name="Zheng L.Y."/>
            <person name="Guo X.S."/>
            <person name="He B."/>
            <person name="Sun L.J."/>
            <person name="Peng Y."/>
            <person name="Dong S.S."/>
            <person name="Liu T.F."/>
            <person name="Jiang S."/>
            <person name="Ramachandran S."/>
            <person name="Liu C.M."/>
            <person name="Jing H.C."/>
        </authorList>
    </citation>
    <scope>NUCLEOTIDE SEQUENCE [LARGE SCALE GENOMIC DNA]</scope>
    <source>
        <strain evidence="2">cv. E-Tian</strain>
    </source>
</reference>
<dbReference type="EMBL" id="AHAO01000008">
    <property type="protein sequence ID" value="EHK62702.1"/>
    <property type="molecule type" value="Genomic_DNA"/>
</dbReference>
<feature type="non-terminal residue" evidence="1">
    <location>
        <position position="1"/>
    </location>
</feature>
<evidence type="ECO:0008006" key="3">
    <source>
        <dbReference type="Google" id="ProtNLM"/>
    </source>
</evidence>
<dbReference type="CDD" id="cd09272">
    <property type="entry name" value="RNase_HI_RT_Ty1"/>
    <property type="match status" value="1"/>
</dbReference>
<accession>H0I4A0</accession>
<proteinExistence type="predicted"/>
<evidence type="ECO:0000313" key="2">
    <source>
        <dbReference type="Proteomes" id="UP000243458"/>
    </source>
</evidence>